<protein>
    <submittedName>
        <fullName evidence="1">Uncharacterized protein</fullName>
    </submittedName>
</protein>
<keyword evidence="2" id="KW-1185">Reference proteome</keyword>
<gene>
    <name evidence="1" type="ORF">SAMN06295912_1656</name>
</gene>
<proteinExistence type="predicted"/>
<accession>A0A239KXC6</accession>
<dbReference type="Proteomes" id="UP000198281">
    <property type="component" value="Unassembled WGS sequence"/>
</dbReference>
<reference evidence="2" key="1">
    <citation type="submission" date="2017-06" db="EMBL/GenBank/DDBJ databases">
        <authorList>
            <person name="Varghese N."/>
            <person name="Submissions S."/>
        </authorList>
    </citation>
    <scope>NUCLEOTIDE SEQUENCE [LARGE SCALE GENOMIC DNA]</scope>
    <source>
        <strain evidence="2">LNB2</strain>
    </source>
</reference>
<dbReference type="EMBL" id="FZOS01000065">
    <property type="protein sequence ID" value="SNT22871.1"/>
    <property type="molecule type" value="Genomic_DNA"/>
</dbReference>
<sequence>MARKDERGVVTPAPIQFNNSASANLPRYDDEHRGPAVADSYQLSHCRIDLAERSVSWPTPASLPPLMVEFAQSVPDDQRADWLRRQANIEDADKHIADGMRSGELPIWVAPIGEPDRLVAPDAIVEADHATVVSGVYRPPNDRGWLYGRPLFVKRADWAKFAARIDAAKKPARENGKFQSRSHDGDERQWLRISKATRLLHRILRTRLAGQEPAPWIDPPADPFAAECDNATHRHRRTAHSSLTMRRALLSGDLTAHLVKDGRSHPLPGWVWENARASESAFHFNWLHVDPFLDHGLHDYVNWGCFVRRAAFADWLANPEASEIGDLPNLPSAFDRDEMPNPTTYREPRDAPFVELGEALTWVGFSVAMNHDEFTTSDEYGFGPFGRSDWLEALQKAMASLSEQASAGRIRVRGRYVENYFNFSAASGNTEYLSDTQLRDFACFDSLQGGLKRGTGLYWERSAVKRAFEDPQDGWRDVEVCRAELLRSFPPRFDDAKALIVSLPASLPGIGPVMGMEEAFSWLSHDRPSYDIGVWQDAAGNLILRDPNGAPIGPRADGSPPPFMEAYRQASRKLHGALRDGSLPAYVAPTNDSPLLVPRFYWNGVNPENLHLVYRGMAPENQGAGCPVLLSRMGFDRWRTEVTASEAIDRAPSVKAGRPPSDSQILAKADELKARGLSGRSIASRMRHELGFENVATTAVRELIRGRWKPSGRPSGKGG</sequence>
<dbReference type="RefSeq" id="WP_144033899.1">
    <property type="nucleotide sequence ID" value="NZ_FZOS01000065.1"/>
</dbReference>
<name>A0A239KXC6_9SPHN</name>
<dbReference type="OrthoDB" id="7592870at2"/>
<organism evidence="1 2">
    <name type="scientific">Edaphosphingomonas laterariae</name>
    <dbReference type="NCBI Taxonomy" id="861865"/>
    <lineage>
        <taxon>Bacteria</taxon>
        <taxon>Pseudomonadati</taxon>
        <taxon>Pseudomonadota</taxon>
        <taxon>Alphaproteobacteria</taxon>
        <taxon>Sphingomonadales</taxon>
        <taxon>Rhizorhabdaceae</taxon>
        <taxon>Edaphosphingomonas</taxon>
    </lineage>
</organism>
<evidence type="ECO:0000313" key="2">
    <source>
        <dbReference type="Proteomes" id="UP000198281"/>
    </source>
</evidence>
<evidence type="ECO:0000313" key="1">
    <source>
        <dbReference type="EMBL" id="SNT22871.1"/>
    </source>
</evidence>
<dbReference type="AlphaFoldDB" id="A0A239KXC6"/>